<dbReference type="PROSITE" id="PS50850">
    <property type="entry name" value="MFS"/>
    <property type="match status" value="1"/>
</dbReference>
<dbReference type="Proteomes" id="UP000738325">
    <property type="component" value="Unassembled WGS sequence"/>
</dbReference>
<evidence type="ECO:0000256" key="6">
    <source>
        <dbReference type="SAM" id="MobiDB-lite"/>
    </source>
</evidence>
<feature type="transmembrane region" description="Helical" evidence="7">
    <location>
        <begin position="131"/>
        <end position="152"/>
    </location>
</feature>
<dbReference type="Pfam" id="PF07690">
    <property type="entry name" value="MFS_1"/>
    <property type="match status" value="1"/>
</dbReference>
<feature type="transmembrane region" description="Helical" evidence="7">
    <location>
        <begin position="389"/>
        <end position="406"/>
    </location>
</feature>
<proteinExistence type="predicted"/>
<feature type="transmembrane region" description="Helical" evidence="7">
    <location>
        <begin position="359"/>
        <end position="377"/>
    </location>
</feature>
<feature type="transmembrane region" description="Helical" evidence="7">
    <location>
        <begin position="159"/>
        <end position="179"/>
    </location>
</feature>
<keyword evidence="5 7" id="KW-0472">Membrane</keyword>
<keyword evidence="4 7" id="KW-1133">Transmembrane helix</keyword>
<evidence type="ECO:0000313" key="9">
    <source>
        <dbReference type="EMBL" id="KAG0325360.1"/>
    </source>
</evidence>
<dbReference type="OrthoDB" id="2985014at2759"/>
<organism evidence="9 10">
    <name type="scientific">Dissophora globulifera</name>
    <dbReference type="NCBI Taxonomy" id="979702"/>
    <lineage>
        <taxon>Eukaryota</taxon>
        <taxon>Fungi</taxon>
        <taxon>Fungi incertae sedis</taxon>
        <taxon>Mucoromycota</taxon>
        <taxon>Mortierellomycotina</taxon>
        <taxon>Mortierellomycetes</taxon>
        <taxon>Mortierellales</taxon>
        <taxon>Mortierellaceae</taxon>
        <taxon>Dissophora</taxon>
    </lineage>
</organism>
<comment type="subcellular location">
    <subcellularLocation>
        <location evidence="1">Membrane</location>
        <topology evidence="1">Multi-pass membrane protein</topology>
    </subcellularLocation>
</comment>
<dbReference type="FunFam" id="1.20.1250.20:FF:000013">
    <property type="entry name" value="MFS general substrate transporter"/>
    <property type="match status" value="1"/>
</dbReference>
<dbReference type="GO" id="GO:0022857">
    <property type="term" value="F:transmembrane transporter activity"/>
    <property type="evidence" value="ECO:0007669"/>
    <property type="project" value="InterPro"/>
</dbReference>
<feature type="transmembrane region" description="Helical" evidence="7">
    <location>
        <begin position="322"/>
        <end position="347"/>
    </location>
</feature>
<feature type="transmembrane region" description="Helical" evidence="7">
    <location>
        <begin position="480"/>
        <end position="502"/>
    </location>
</feature>
<feature type="transmembrane region" description="Helical" evidence="7">
    <location>
        <begin position="412"/>
        <end position="436"/>
    </location>
</feature>
<keyword evidence="3 7" id="KW-0812">Transmembrane</keyword>
<gene>
    <name evidence="9" type="ORF">BGZ99_000726</name>
</gene>
<evidence type="ECO:0000256" key="2">
    <source>
        <dbReference type="ARBA" id="ARBA00022448"/>
    </source>
</evidence>
<dbReference type="GO" id="GO:0016020">
    <property type="term" value="C:membrane"/>
    <property type="evidence" value="ECO:0007669"/>
    <property type="project" value="UniProtKB-SubCell"/>
</dbReference>
<feature type="transmembrane region" description="Helical" evidence="7">
    <location>
        <begin position="221"/>
        <end position="240"/>
    </location>
</feature>
<feature type="compositionally biased region" description="Polar residues" evidence="6">
    <location>
        <begin position="1"/>
        <end position="35"/>
    </location>
</feature>
<comment type="caution">
    <text evidence="9">The sequence shown here is derived from an EMBL/GenBank/DDBJ whole genome shotgun (WGS) entry which is preliminary data.</text>
</comment>
<keyword evidence="10" id="KW-1185">Reference proteome</keyword>
<dbReference type="AlphaFoldDB" id="A0A9P6RS41"/>
<dbReference type="PANTHER" id="PTHR43791:SF36">
    <property type="entry name" value="TRANSPORTER, PUTATIVE (AFU_ORTHOLOGUE AFUA_6G08340)-RELATED"/>
    <property type="match status" value="1"/>
</dbReference>
<dbReference type="InterPro" id="IPR011701">
    <property type="entry name" value="MFS"/>
</dbReference>
<evidence type="ECO:0000313" key="10">
    <source>
        <dbReference type="Proteomes" id="UP000738325"/>
    </source>
</evidence>
<name>A0A9P6RS41_9FUNG</name>
<dbReference type="InterPro" id="IPR020846">
    <property type="entry name" value="MFS_dom"/>
</dbReference>
<evidence type="ECO:0000256" key="3">
    <source>
        <dbReference type="ARBA" id="ARBA00022692"/>
    </source>
</evidence>
<reference evidence="9" key="1">
    <citation type="journal article" date="2020" name="Fungal Divers.">
        <title>Resolving the Mortierellaceae phylogeny through synthesis of multi-gene phylogenetics and phylogenomics.</title>
        <authorList>
            <person name="Vandepol N."/>
            <person name="Liber J."/>
            <person name="Desiro A."/>
            <person name="Na H."/>
            <person name="Kennedy M."/>
            <person name="Barry K."/>
            <person name="Grigoriev I.V."/>
            <person name="Miller A.N."/>
            <person name="O'Donnell K."/>
            <person name="Stajich J.E."/>
            <person name="Bonito G."/>
        </authorList>
    </citation>
    <scope>NUCLEOTIDE SEQUENCE</scope>
    <source>
        <strain evidence="9">REB-010B</strain>
    </source>
</reference>
<evidence type="ECO:0000256" key="7">
    <source>
        <dbReference type="SAM" id="Phobius"/>
    </source>
</evidence>
<dbReference type="EMBL" id="JAAAIP010000115">
    <property type="protein sequence ID" value="KAG0325360.1"/>
    <property type="molecule type" value="Genomic_DNA"/>
</dbReference>
<evidence type="ECO:0000256" key="4">
    <source>
        <dbReference type="ARBA" id="ARBA00022989"/>
    </source>
</evidence>
<feature type="region of interest" description="Disordered" evidence="6">
    <location>
        <begin position="1"/>
        <end position="79"/>
    </location>
</feature>
<dbReference type="SUPFAM" id="SSF103473">
    <property type="entry name" value="MFS general substrate transporter"/>
    <property type="match status" value="1"/>
</dbReference>
<feature type="compositionally biased region" description="Basic and acidic residues" evidence="6">
    <location>
        <begin position="36"/>
        <end position="45"/>
    </location>
</feature>
<feature type="domain" description="Major facilitator superfamily (MFS) profile" evidence="8">
    <location>
        <begin position="93"/>
        <end position="507"/>
    </location>
</feature>
<feature type="transmembrane region" description="Helical" evidence="7">
    <location>
        <begin position="448"/>
        <end position="468"/>
    </location>
</feature>
<evidence type="ECO:0000256" key="5">
    <source>
        <dbReference type="ARBA" id="ARBA00023136"/>
    </source>
</evidence>
<keyword evidence="2" id="KW-0813">Transport</keyword>
<feature type="transmembrane region" description="Helical" evidence="7">
    <location>
        <begin position="185"/>
        <end position="209"/>
    </location>
</feature>
<feature type="transmembrane region" description="Helical" evidence="7">
    <location>
        <begin position="252"/>
        <end position="274"/>
    </location>
</feature>
<evidence type="ECO:0000256" key="1">
    <source>
        <dbReference type="ARBA" id="ARBA00004141"/>
    </source>
</evidence>
<sequence length="537" mass="59117">MNPNDSSPSTSIRQDNVLRQTLSNTPSDHASITTTAHKDDPEKGPSPRYSANGMVVDGHPDQLGSSDQSQGGRKEELEPDAVKKLKAKIDRRLVPLVSVLYLCSFLDRVNIGNAKVAGIAQDLNLTPSEYNWALSIFFIGYVLFEVPSNICLKLVGPRIWISTVMVIWGGIMMAMAAVTNATGLLVARFFLGVAECGLFPGVVYLFSVWYTRDEQALRNGIFFSTATMAGAFGGILAYGIARMEGVGGLHGWQWIFILEGLPTVLLTLVVFCWLPDFPETAQFLTPEEKELAITRLRIDAGPATETHFSWRQCRMAFTDWKVYMHMIMYICSTIPLYSFALFLPSIITAFDFDPLTTQVMTAPAYAVACVATLLCAISSDRTKERGLHFAVPAFVACIGYVLLIVTRESSTGVRYISLTIAAIGNFCAVPPMVSWFTSNIGGHTKRSVATGAIISFGNIGGGIGGQIYRANDAANGYVRGHTICASSYGILFVLILITKWLYTRENNRRDRLTPEQFAKEAEGEDLCDLHPAWRYWT</sequence>
<dbReference type="FunFam" id="1.20.1250.20:FF:000034">
    <property type="entry name" value="MFS general substrate transporter"/>
    <property type="match status" value="1"/>
</dbReference>
<dbReference type="PANTHER" id="PTHR43791">
    <property type="entry name" value="PERMEASE-RELATED"/>
    <property type="match status" value="1"/>
</dbReference>
<dbReference type="Gene3D" id="1.20.1250.20">
    <property type="entry name" value="MFS general substrate transporter like domains"/>
    <property type="match status" value="2"/>
</dbReference>
<protein>
    <recommendedName>
        <fullName evidence="8">Major facilitator superfamily (MFS) profile domain-containing protein</fullName>
    </recommendedName>
</protein>
<dbReference type="InterPro" id="IPR036259">
    <property type="entry name" value="MFS_trans_sf"/>
</dbReference>
<accession>A0A9P6RS41</accession>
<evidence type="ECO:0000259" key="8">
    <source>
        <dbReference type="PROSITE" id="PS50850"/>
    </source>
</evidence>